<evidence type="ECO:0008006" key="4">
    <source>
        <dbReference type="Google" id="ProtNLM"/>
    </source>
</evidence>
<proteinExistence type="predicted"/>
<dbReference type="PROSITE" id="PS51257">
    <property type="entry name" value="PROKAR_LIPOPROTEIN"/>
    <property type="match status" value="1"/>
</dbReference>
<sequence length="208" mass="22058">MTKRVFGVSSLIVLALLATGCSASGSDDTDSGKIASSMSVLFEEALAGEVNDFERAVLERGVEDGRIGQSDYAEATTMYATCMSGAGYALERTDHLNGLIEFQPPALTASQEVDDLMAMDYECMSTTGGNVIRLYELQQGNPSLLRDTATVAAECLAASGVVPPDFDKEDYRQAFSSDGKLSELSFDVTDPRVGSCLYGIGVTVGIDE</sequence>
<gene>
    <name evidence="2" type="ORF">RN50_01034</name>
</gene>
<reference evidence="2 3" key="1">
    <citation type="submission" date="2015-02" db="EMBL/GenBank/DDBJ databases">
        <title>Draft genome sequences of ten Microbacterium spp. with emphasis on heavy metal contaminated environments.</title>
        <authorList>
            <person name="Corretto E."/>
        </authorList>
    </citation>
    <scope>NUCLEOTIDE SEQUENCE [LARGE SCALE GENOMIC DNA]</scope>
    <source>
        <strain evidence="2 3">DSM 12966</strain>
    </source>
</reference>
<keyword evidence="1" id="KW-0732">Signal</keyword>
<accession>A0A0F0KTA6</accession>
<dbReference type="AlphaFoldDB" id="A0A0F0KTA6"/>
<dbReference type="GeneID" id="94443560"/>
<evidence type="ECO:0000256" key="1">
    <source>
        <dbReference type="SAM" id="SignalP"/>
    </source>
</evidence>
<keyword evidence="3" id="KW-1185">Reference proteome</keyword>
<feature type="signal peptide" evidence="1">
    <location>
        <begin position="1"/>
        <end position="23"/>
    </location>
</feature>
<dbReference type="PATRIC" id="fig|104336.4.peg.1058"/>
<dbReference type="Proteomes" id="UP000033572">
    <property type="component" value="Unassembled WGS sequence"/>
</dbReference>
<dbReference type="EMBL" id="JYIU01000035">
    <property type="protein sequence ID" value="KJL23694.1"/>
    <property type="molecule type" value="Genomic_DNA"/>
</dbReference>
<protein>
    <recommendedName>
        <fullName evidence="4">DUF732 domain-containing protein</fullName>
    </recommendedName>
</protein>
<comment type="caution">
    <text evidence="2">The sequence shown here is derived from an EMBL/GenBank/DDBJ whole genome shotgun (WGS) entry which is preliminary data.</text>
</comment>
<feature type="chain" id="PRO_5038521502" description="DUF732 domain-containing protein" evidence="1">
    <location>
        <begin position="24"/>
        <end position="208"/>
    </location>
</feature>
<name>A0A0F0KTA6_9MICO</name>
<evidence type="ECO:0000313" key="3">
    <source>
        <dbReference type="Proteomes" id="UP000033572"/>
    </source>
</evidence>
<dbReference type="RefSeq" id="WP_156149256.1">
    <property type="nucleotide sequence ID" value="NZ_CP031425.1"/>
</dbReference>
<evidence type="ECO:0000313" key="2">
    <source>
        <dbReference type="EMBL" id="KJL23694.1"/>
    </source>
</evidence>
<organism evidence="2 3">
    <name type="scientific">Microbacterium foliorum</name>
    <dbReference type="NCBI Taxonomy" id="104336"/>
    <lineage>
        <taxon>Bacteria</taxon>
        <taxon>Bacillati</taxon>
        <taxon>Actinomycetota</taxon>
        <taxon>Actinomycetes</taxon>
        <taxon>Micrococcales</taxon>
        <taxon>Microbacteriaceae</taxon>
        <taxon>Microbacterium</taxon>
    </lineage>
</organism>